<evidence type="ECO:0000256" key="12">
    <source>
        <dbReference type="ARBA" id="ARBA00023136"/>
    </source>
</evidence>
<feature type="transmembrane region" description="Helical" evidence="13">
    <location>
        <begin position="248"/>
        <end position="269"/>
    </location>
</feature>
<evidence type="ECO:0000313" key="14">
    <source>
        <dbReference type="EMBL" id="MBT0664308.1"/>
    </source>
</evidence>
<comment type="similarity">
    <text evidence="2 13">Belongs to the ZIP transporter (TC 2.A.5) family. ZupT subfamily.</text>
</comment>
<keyword evidence="11 13" id="KW-0406">Ion transport</keyword>
<feature type="binding site" description="M2 metal binding site" evidence="13">
    <location>
        <position position="190"/>
    </location>
    <ligand>
        <name>Fe(2+)</name>
        <dbReference type="ChEBI" id="CHEBI:29033"/>
    </ligand>
</feature>
<dbReference type="NCBIfam" id="NF003243">
    <property type="entry name" value="PRK04201.1"/>
    <property type="match status" value="1"/>
</dbReference>
<keyword evidence="6" id="KW-0479">Metal-binding</keyword>
<proteinExistence type="inferred from homology"/>
<comment type="catalytic activity">
    <reaction evidence="13">
        <text>Zn(2+)(in) = Zn(2+)(out)</text>
        <dbReference type="Rhea" id="RHEA:29351"/>
        <dbReference type="ChEBI" id="CHEBI:29105"/>
    </reaction>
</comment>
<keyword evidence="9 13" id="KW-1133">Transmembrane helix</keyword>
<feature type="binding site" description="M1 metal binding site" evidence="13">
    <location>
        <position position="189"/>
    </location>
    <ligand>
        <name>Zn(2+)</name>
        <dbReference type="ChEBI" id="CHEBI:29105"/>
    </ligand>
</feature>
<keyword evidence="8 13" id="KW-0864">Zinc transport</keyword>
<feature type="transmembrane region" description="Helical" evidence="13">
    <location>
        <begin position="178"/>
        <end position="204"/>
    </location>
</feature>
<feature type="binding site" description="M1 metal binding site" evidence="13">
    <location>
        <position position="164"/>
    </location>
    <ligand>
        <name>Zn(2+)</name>
        <dbReference type="ChEBI" id="CHEBI:29105"/>
    </ligand>
</feature>
<comment type="caution">
    <text evidence="14">The sequence shown here is derived from an EMBL/GenBank/DDBJ whole genome shotgun (WGS) entry which is preliminary data.</text>
</comment>
<evidence type="ECO:0000256" key="11">
    <source>
        <dbReference type="ARBA" id="ARBA00023065"/>
    </source>
</evidence>
<evidence type="ECO:0000313" key="15">
    <source>
        <dbReference type="Proteomes" id="UP000811899"/>
    </source>
</evidence>
<feature type="transmembrane region" description="Helical" evidence="13">
    <location>
        <begin position="6"/>
        <end position="28"/>
    </location>
</feature>
<keyword evidence="5 13" id="KW-0812">Transmembrane</keyword>
<feature type="binding site" description="M1 metal binding site" evidence="13">
    <location>
        <position position="193"/>
    </location>
    <ligand>
        <name>Zn(2+)</name>
        <dbReference type="ChEBI" id="CHEBI:29105"/>
    </ligand>
</feature>
<evidence type="ECO:0000256" key="7">
    <source>
        <dbReference type="ARBA" id="ARBA00022833"/>
    </source>
</evidence>
<dbReference type="PANTHER" id="PTHR11040">
    <property type="entry name" value="ZINC/IRON TRANSPORTER"/>
    <property type="match status" value="1"/>
</dbReference>
<feature type="binding site" description="M2 metal binding site" evidence="13">
    <location>
        <position position="164"/>
    </location>
    <ligand>
        <name>Fe(2+)</name>
        <dbReference type="ChEBI" id="CHEBI:29033"/>
    </ligand>
</feature>
<feature type="binding site" description="M2 metal binding site" evidence="13">
    <location>
        <position position="222"/>
    </location>
    <ligand>
        <name>Fe(2+)</name>
        <dbReference type="ChEBI" id="CHEBI:29033"/>
    </ligand>
</feature>
<comment type="subcellular location">
    <subcellularLocation>
        <location evidence="1 13">Cell membrane</location>
        <topology evidence="1 13">Multi-pass membrane protein</topology>
    </subcellularLocation>
</comment>
<dbReference type="GO" id="GO:0005886">
    <property type="term" value="C:plasma membrane"/>
    <property type="evidence" value="ECO:0007669"/>
    <property type="project" value="UniProtKB-SubCell"/>
</dbReference>
<feature type="transmembrane region" description="Helical" evidence="13">
    <location>
        <begin position="70"/>
        <end position="90"/>
    </location>
</feature>
<keyword evidence="7 13" id="KW-0862">Zinc</keyword>
<dbReference type="GO" id="GO:0046872">
    <property type="term" value="F:metal ion binding"/>
    <property type="evidence" value="ECO:0007669"/>
    <property type="project" value="UniProtKB-KW"/>
</dbReference>
<dbReference type="RefSeq" id="WP_214171092.1">
    <property type="nucleotide sequence ID" value="NZ_JAHCVJ010000003.1"/>
</dbReference>
<evidence type="ECO:0000256" key="2">
    <source>
        <dbReference type="ARBA" id="ARBA00009703"/>
    </source>
</evidence>
<organism evidence="14 15">
    <name type="scientific">Geoanaerobacter pelophilus</name>
    <dbReference type="NCBI Taxonomy" id="60036"/>
    <lineage>
        <taxon>Bacteria</taxon>
        <taxon>Pseudomonadati</taxon>
        <taxon>Thermodesulfobacteriota</taxon>
        <taxon>Desulfuromonadia</taxon>
        <taxon>Geobacterales</taxon>
        <taxon>Geobacteraceae</taxon>
        <taxon>Geoanaerobacter</taxon>
    </lineage>
</organism>
<sequence>MNPLWTAFGLTLLAGMATGIGSAIAFMAKRTNYRFLSVSTGFSAGVMLYVSFVEIFFKGVHALTEAYGEYWAHWINTAAFFGGMFLIGIIDNLIPSAENPHEIHGESESAPLRNPDAAMPDFALIGRAGSDAATGLHDHGVHEGKLLRMGLFTALAIGIHNFPEGLATFLAALHDPNLGIAIAIAIALHNIPEGISVSVPIFYATGNRKKAFAWSFVSGLAEPVGAGVAYLSIRLFFGGETGAIPPQIMGILFSGVAGIMVYISLDELLPTSRAYGKGHDSLLGLIGGMMLMALSLLLMK</sequence>
<keyword evidence="4 13" id="KW-1003">Cell membrane</keyword>
<evidence type="ECO:0000256" key="3">
    <source>
        <dbReference type="ARBA" id="ARBA00022448"/>
    </source>
</evidence>
<dbReference type="InterPro" id="IPR023498">
    <property type="entry name" value="Zn_transptr_ZupT"/>
</dbReference>
<dbReference type="PANTHER" id="PTHR11040:SF205">
    <property type="entry name" value="ZINC TRANSPORTER ZUPT"/>
    <property type="match status" value="1"/>
</dbReference>
<evidence type="ECO:0000256" key="9">
    <source>
        <dbReference type="ARBA" id="ARBA00022989"/>
    </source>
</evidence>
<keyword evidence="15" id="KW-1185">Reference proteome</keyword>
<keyword evidence="10" id="KW-0408">Iron</keyword>
<feature type="transmembrane region" description="Helical" evidence="13">
    <location>
        <begin position="151"/>
        <end position="172"/>
    </location>
</feature>
<evidence type="ECO:0000256" key="4">
    <source>
        <dbReference type="ARBA" id="ARBA00022475"/>
    </source>
</evidence>
<name>A0AAW4L070_9BACT</name>
<feature type="binding site" description="M2 metal binding site" evidence="13">
    <location>
        <position position="193"/>
    </location>
    <ligand>
        <name>Fe(2+)</name>
        <dbReference type="ChEBI" id="CHEBI:29033"/>
    </ligand>
</feature>
<accession>A0AAW4L070</accession>
<feature type="binding site" description="M2 metal binding site" evidence="13">
    <location>
        <position position="161"/>
    </location>
    <ligand>
        <name>Fe(2+)</name>
        <dbReference type="ChEBI" id="CHEBI:29033"/>
    </ligand>
</feature>
<evidence type="ECO:0000256" key="13">
    <source>
        <dbReference type="HAMAP-Rule" id="MF_00548"/>
    </source>
</evidence>
<feature type="transmembrane region" description="Helical" evidence="13">
    <location>
        <begin position="35"/>
        <end position="58"/>
    </location>
</feature>
<keyword evidence="3 13" id="KW-0813">Transport</keyword>
<dbReference type="Pfam" id="PF02535">
    <property type="entry name" value="Zip"/>
    <property type="match status" value="1"/>
</dbReference>
<gene>
    <name evidence="13 14" type="primary">zupT</name>
    <name evidence="14" type="ORF">KI809_08340</name>
</gene>
<evidence type="ECO:0000256" key="5">
    <source>
        <dbReference type="ARBA" id="ARBA00022692"/>
    </source>
</evidence>
<dbReference type="InterPro" id="IPR003689">
    <property type="entry name" value="ZIP"/>
</dbReference>
<protein>
    <recommendedName>
        <fullName evidence="13">Zinc transporter ZupT</fullName>
    </recommendedName>
</protein>
<keyword evidence="12 13" id="KW-0472">Membrane</keyword>
<evidence type="ECO:0000256" key="8">
    <source>
        <dbReference type="ARBA" id="ARBA00022906"/>
    </source>
</evidence>
<dbReference type="AlphaFoldDB" id="A0AAW4L070"/>
<evidence type="ECO:0000256" key="6">
    <source>
        <dbReference type="ARBA" id="ARBA00022723"/>
    </source>
</evidence>
<evidence type="ECO:0000256" key="1">
    <source>
        <dbReference type="ARBA" id="ARBA00004651"/>
    </source>
</evidence>
<dbReference type="HAMAP" id="MF_00548">
    <property type="entry name" value="ZupT"/>
    <property type="match status" value="1"/>
</dbReference>
<evidence type="ECO:0000256" key="10">
    <source>
        <dbReference type="ARBA" id="ARBA00023004"/>
    </source>
</evidence>
<dbReference type="Proteomes" id="UP000811899">
    <property type="component" value="Unassembled WGS sequence"/>
</dbReference>
<dbReference type="EMBL" id="JAHCVJ010000003">
    <property type="protein sequence ID" value="MBT0664308.1"/>
    <property type="molecule type" value="Genomic_DNA"/>
</dbReference>
<feature type="transmembrane region" description="Helical" evidence="13">
    <location>
        <begin position="211"/>
        <end position="236"/>
    </location>
</feature>
<feature type="transmembrane region" description="Helical" evidence="13">
    <location>
        <begin position="281"/>
        <end position="299"/>
    </location>
</feature>
<dbReference type="GO" id="GO:0005385">
    <property type="term" value="F:zinc ion transmembrane transporter activity"/>
    <property type="evidence" value="ECO:0007669"/>
    <property type="project" value="UniProtKB-UniRule"/>
</dbReference>
<comment type="function">
    <text evidence="13">Mediates zinc uptake. May also transport other divalent cations.</text>
</comment>
<reference evidence="14 15" key="1">
    <citation type="submission" date="2021-05" db="EMBL/GenBank/DDBJ databases">
        <title>The draft genome of Geobacter pelophilus DSM 12255.</title>
        <authorList>
            <person name="Xu Z."/>
            <person name="Masuda Y."/>
            <person name="Itoh H."/>
            <person name="Senoo K."/>
        </authorList>
    </citation>
    <scope>NUCLEOTIDE SEQUENCE [LARGE SCALE GENOMIC DNA]</scope>
    <source>
        <strain evidence="14 15">DSM 12255</strain>
    </source>
</reference>